<accession>A0AA95I3B2</accession>
<keyword evidence="1" id="KW-1133">Transmembrane helix</keyword>
<keyword evidence="1" id="KW-0812">Transmembrane</keyword>
<sequence>MKSSKTLMRIMVILFGAPPLLYHLYFGNWLLTAVVTVSLGMMLVLIGFKK</sequence>
<protein>
    <submittedName>
        <fullName evidence="2">Uncharacterized protein</fullName>
    </submittedName>
</protein>
<dbReference type="AlphaFoldDB" id="A0AA95I3B2"/>
<dbReference type="KEGG" id="pwn:QNH46_23905"/>
<feature type="transmembrane region" description="Helical" evidence="1">
    <location>
        <begin position="7"/>
        <end position="24"/>
    </location>
</feature>
<dbReference type="Proteomes" id="UP001177943">
    <property type="component" value="Chromosome"/>
</dbReference>
<evidence type="ECO:0000313" key="2">
    <source>
        <dbReference type="EMBL" id="WHX49050.1"/>
    </source>
</evidence>
<reference evidence="2" key="1">
    <citation type="submission" date="2023-05" db="EMBL/GenBank/DDBJ databases">
        <title>Comparative genomics of Bacillaceae isolates and their secondary metabolite potential.</title>
        <authorList>
            <person name="Song L."/>
            <person name="Nielsen L.J."/>
            <person name="Mohite O."/>
            <person name="Xu X."/>
            <person name="Weber T."/>
            <person name="Kovacs A.T."/>
        </authorList>
    </citation>
    <scope>NUCLEOTIDE SEQUENCE</scope>
    <source>
        <strain evidence="2">B2_4</strain>
    </source>
</reference>
<gene>
    <name evidence="2" type="ORF">QNH46_23905</name>
</gene>
<proteinExistence type="predicted"/>
<keyword evidence="1" id="KW-0472">Membrane</keyword>
<evidence type="ECO:0000313" key="3">
    <source>
        <dbReference type="Proteomes" id="UP001177943"/>
    </source>
</evidence>
<name>A0AA95I3B2_9BACL</name>
<organism evidence="2 3">
    <name type="scientific">Paenibacillus woosongensis</name>
    <dbReference type="NCBI Taxonomy" id="307580"/>
    <lineage>
        <taxon>Bacteria</taxon>
        <taxon>Bacillati</taxon>
        <taxon>Bacillota</taxon>
        <taxon>Bacilli</taxon>
        <taxon>Bacillales</taxon>
        <taxon>Paenibacillaceae</taxon>
        <taxon>Paenibacillus</taxon>
    </lineage>
</organism>
<feature type="transmembrane region" description="Helical" evidence="1">
    <location>
        <begin position="30"/>
        <end position="48"/>
    </location>
</feature>
<dbReference type="EMBL" id="CP126084">
    <property type="protein sequence ID" value="WHX49050.1"/>
    <property type="molecule type" value="Genomic_DNA"/>
</dbReference>
<dbReference type="RefSeq" id="WP_283926343.1">
    <property type="nucleotide sequence ID" value="NZ_CP126084.1"/>
</dbReference>
<evidence type="ECO:0000256" key="1">
    <source>
        <dbReference type="SAM" id="Phobius"/>
    </source>
</evidence>